<protein>
    <submittedName>
        <fullName evidence="2">Uncharacterized protein</fullName>
    </submittedName>
</protein>
<feature type="region of interest" description="Disordered" evidence="1">
    <location>
        <begin position="223"/>
        <end position="264"/>
    </location>
</feature>
<proteinExistence type="predicted"/>
<evidence type="ECO:0000256" key="1">
    <source>
        <dbReference type="SAM" id="MobiDB-lite"/>
    </source>
</evidence>
<name>A0A1X2IYE4_9FUNG</name>
<reference evidence="2 3" key="1">
    <citation type="submission" date="2016-07" db="EMBL/GenBank/DDBJ databases">
        <title>Pervasive Adenine N6-methylation of Active Genes in Fungi.</title>
        <authorList>
            <consortium name="DOE Joint Genome Institute"/>
            <person name="Mondo S.J."/>
            <person name="Dannebaum R.O."/>
            <person name="Kuo R.C."/>
            <person name="Labutti K."/>
            <person name="Haridas S."/>
            <person name="Kuo A."/>
            <person name="Salamov A."/>
            <person name="Ahrendt S.R."/>
            <person name="Lipzen A."/>
            <person name="Sullivan W."/>
            <person name="Andreopoulos W.B."/>
            <person name="Clum A."/>
            <person name="Lindquist E."/>
            <person name="Daum C."/>
            <person name="Ramamoorthy G.K."/>
            <person name="Gryganskyi A."/>
            <person name="Culley D."/>
            <person name="Magnuson J.K."/>
            <person name="James T.Y."/>
            <person name="O'Malley M.A."/>
            <person name="Stajich J.E."/>
            <person name="Spatafora J.W."/>
            <person name="Visel A."/>
            <person name="Grigoriev I.V."/>
        </authorList>
    </citation>
    <scope>NUCLEOTIDE SEQUENCE [LARGE SCALE GENOMIC DNA]</scope>
    <source>
        <strain evidence="2 3">NRRL 1336</strain>
    </source>
</reference>
<dbReference type="AlphaFoldDB" id="A0A1X2IYE4"/>
<keyword evidence="3" id="KW-1185">Reference proteome</keyword>
<feature type="region of interest" description="Disordered" evidence="1">
    <location>
        <begin position="147"/>
        <end position="183"/>
    </location>
</feature>
<feature type="compositionally biased region" description="Polar residues" evidence="1">
    <location>
        <begin position="92"/>
        <end position="106"/>
    </location>
</feature>
<dbReference type="Proteomes" id="UP000193560">
    <property type="component" value="Unassembled WGS sequence"/>
</dbReference>
<organism evidence="2 3">
    <name type="scientific">Absidia repens</name>
    <dbReference type="NCBI Taxonomy" id="90262"/>
    <lineage>
        <taxon>Eukaryota</taxon>
        <taxon>Fungi</taxon>
        <taxon>Fungi incertae sedis</taxon>
        <taxon>Mucoromycota</taxon>
        <taxon>Mucoromycotina</taxon>
        <taxon>Mucoromycetes</taxon>
        <taxon>Mucorales</taxon>
        <taxon>Cunninghamellaceae</taxon>
        <taxon>Absidia</taxon>
    </lineage>
</organism>
<evidence type="ECO:0000313" key="3">
    <source>
        <dbReference type="Proteomes" id="UP000193560"/>
    </source>
</evidence>
<dbReference type="EMBL" id="MCGE01000002">
    <property type="protein sequence ID" value="ORZ24282.1"/>
    <property type="molecule type" value="Genomic_DNA"/>
</dbReference>
<feature type="compositionally biased region" description="Polar residues" evidence="1">
    <location>
        <begin position="228"/>
        <end position="239"/>
    </location>
</feature>
<sequence>MSFPPNNNNINDDPHSELELLEGLLNNMFSGATSMIFQTLQEPFLNDVEQQQQHGSYSPIMEDLDGSDFRRIAEKKRQRRQQQEGESDFNEKQNSSITRQGGNSSVFAPVNHPSQHENIRSISNHDSAIGNGLGGIVAALLGDFDPSTHPAGHENDNNQGWAFTSSSTSQRRTVRPDGTEETVITTKRNGRTETVTTIKHPDGTIQETRNIGEQPSILSLISSSVSSAPTQPALSNGDDNTSPSSSTSSSTNNPLTRLFRSIWG</sequence>
<accession>A0A1X2IYE4</accession>
<feature type="region of interest" description="Disordered" evidence="1">
    <location>
        <begin position="74"/>
        <end position="118"/>
    </location>
</feature>
<feature type="compositionally biased region" description="Low complexity" evidence="1">
    <location>
        <begin position="240"/>
        <end position="254"/>
    </location>
</feature>
<evidence type="ECO:0000313" key="2">
    <source>
        <dbReference type="EMBL" id="ORZ24282.1"/>
    </source>
</evidence>
<gene>
    <name evidence="2" type="ORF">BCR42DRAFT_402604</name>
</gene>
<comment type="caution">
    <text evidence="2">The sequence shown here is derived from an EMBL/GenBank/DDBJ whole genome shotgun (WGS) entry which is preliminary data.</text>
</comment>
<dbReference type="OrthoDB" id="2441427at2759"/>